<organism evidence="2 3">
    <name type="scientific">Laccaria amethystina LaAM-08-1</name>
    <dbReference type="NCBI Taxonomy" id="1095629"/>
    <lineage>
        <taxon>Eukaryota</taxon>
        <taxon>Fungi</taxon>
        <taxon>Dikarya</taxon>
        <taxon>Basidiomycota</taxon>
        <taxon>Agaricomycotina</taxon>
        <taxon>Agaricomycetes</taxon>
        <taxon>Agaricomycetidae</taxon>
        <taxon>Agaricales</taxon>
        <taxon>Agaricineae</taxon>
        <taxon>Hydnangiaceae</taxon>
        <taxon>Laccaria</taxon>
    </lineage>
</organism>
<evidence type="ECO:0000256" key="1">
    <source>
        <dbReference type="SAM" id="Phobius"/>
    </source>
</evidence>
<feature type="transmembrane region" description="Helical" evidence="1">
    <location>
        <begin position="366"/>
        <end position="399"/>
    </location>
</feature>
<feature type="transmembrane region" description="Helical" evidence="1">
    <location>
        <begin position="734"/>
        <end position="755"/>
    </location>
</feature>
<feature type="transmembrane region" description="Helical" evidence="1">
    <location>
        <begin position="33"/>
        <end position="54"/>
    </location>
</feature>
<dbReference type="OrthoDB" id="3227921at2759"/>
<protein>
    <submittedName>
        <fullName evidence="2">Uncharacterized protein</fullName>
    </submittedName>
</protein>
<reference evidence="3" key="2">
    <citation type="submission" date="2015-01" db="EMBL/GenBank/DDBJ databases">
        <title>Evolutionary Origins and Diversification of the Mycorrhizal Mutualists.</title>
        <authorList>
            <consortium name="DOE Joint Genome Institute"/>
            <consortium name="Mycorrhizal Genomics Consortium"/>
            <person name="Kohler A."/>
            <person name="Kuo A."/>
            <person name="Nagy L.G."/>
            <person name="Floudas D."/>
            <person name="Copeland A."/>
            <person name="Barry K.W."/>
            <person name="Cichocki N."/>
            <person name="Veneault-Fourrey C."/>
            <person name="LaButti K."/>
            <person name="Lindquist E.A."/>
            <person name="Lipzen A."/>
            <person name="Lundell T."/>
            <person name="Morin E."/>
            <person name="Murat C."/>
            <person name="Riley R."/>
            <person name="Ohm R."/>
            <person name="Sun H."/>
            <person name="Tunlid A."/>
            <person name="Henrissat B."/>
            <person name="Grigoriev I.V."/>
            <person name="Hibbett D.S."/>
            <person name="Martin F."/>
        </authorList>
    </citation>
    <scope>NUCLEOTIDE SEQUENCE [LARGE SCALE GENOMIC DNA]</scope>
    <source>
        <strain evidence="3">LaAM-08-1</strain>
    </source>
</reference>
<keyword evidence="3" id="KW-1185">Reference proteome</keyword>
<keyword evidence="1" id="KW-0812">Transmembrane</keyword>
<dbReference type="AlphaFoldDB" id="A0A0C9XI47"/>
<keyword evidence="1" id="KW-0472">Membrane</keyword>
<dbReference type="EMBL" id="KN838697">
    <property type="protein sequence ID" value="KIJ97306.1"/>
    <property type="molecule type" value="Genomic_DNA"/>
</dbReference>
<reference evidence="2 3" key="1">
    <citation type="submission" date="2014-04" db="EMBL/GenBank/DDBJ databases">
        <authorList>
            <consortium name="DOE Joint Genome Institute"/>
            <person name="Kuo A."/>
            <person name="Kohler A."/>
            <person name="Nagy L.G."/>
            <person name="Floudas D."/>
            <person name="Copeland A."/>
            <person name="Barry K.W."/>
            <person name="Cichocki N."/>
            <person name="Veneault-Fourrey C."/>
            <person name="LaButti K."/>
            <person name="Lindquist E.A."/>
            <person name="Lipzen A."/>
            <person name="Lundell T."/>
            <person name="Morin E."/>
            <person name="Murat C."/>
            <person name="Sun H."/>
            <person name="Tunlid A."/>
            <person name="Henrissat B."/>
            <person name="Grigoriev I.V."/>
            <person name="Hibbett D.S."/>
            <person name="Martin F."/>
            <person name="Nordberg H.P."/>
            <person name="Cantor M.N."/>
            <person name="Hua S.X."/>
        </authorList>
    </citation>
    <scope>NUCLEOTIDE SEQUENCE [LARGE SCALE GENOMIC DNA]</scope>
    <source>
        <strain evidence="2 3">LaAM-08-1</strain>
    </source>
</reference>
<keyword evidence="1" id="KW-1133">Transmembrane helix</keyword>
<feature type="transmembrane region" description="Helical" evidence="1">
    <location>
        <begin position="284"/>
        <end position="306"/>
    </location>
</feature>
<feature type="transmembrane region" description="Helical" evidence="1">
    <location>
        <begin position="88"/>
        <end position="111"/>
    </location>
</feature>
<feature type="transmembrane region" description="Helical" evidence="1">
    <location>
        <begin position="445"/>
        <end position="464"/>
    </location>
</feature>
<name>A0A0C9XI47_9AGAR</name>
<feature type="transmembrane region" description="Helical" evidence="1">
    <location>
        <begin position="123"/>
        <end position="140"/>
    </location>
</feature>
<accession>A0A0C9XI47</accession>
<gene>
    <name evidence="2" type="ORF">K443DRAFT_255698</name>
</gene>
<feature type="transmembrane region" description="Helical" evidence="1">
    <location>
        <begin position="197"/>
        <end position="222"/>
    </location>
</feature>
<evidence type="ECO:0000313" key="3">
    <source>
        <dbReference type="Proteomes" id="UP000054477"/>
    </source>
</evidence>
<dbReference type="Proteomes" id="UP000054477">
    <property type="component" value="Unassembled WGS sequence"/>
</dbReference>
<feature type="transmembrane region" description="Helical" evidence="1">
    <location>
        <begin position="312"/>
        <end position="330"/>
    </location>
</feature>
<feature type="transmembrane region" description="Helical" evidence="1">
    <location>
        <begin position="337"/>
        <end position="354"/>
    </location>
</feature>
<feature type="transmembrane region" description="Helical" evidence="1">
    <location>
        <begin position="147"/>
        <end position="167"/>
    </location>
</feature>
<evidence type="ECO:0000313" key="2">
    <source>
        <dbReference type="EMBL" id="KIJ97306.1"/>
    </source>
</evidence>
<sequence>MPSHSHGKHLSERGFNAHETHSPHSLLQVASCAPFIIAVKMTVPALVILGYFTGPSPDKFPTFRTISKSPTSVPMPTKTPLLLSARIYLLRFVVLLSIASLLLLFSGPLLWKYKTFSDPYAQHWFALGGVSFILVHHLLLSFNVDPFYGIFDLPVLLLEVAGIGYYIPFITKSMSLDMFSPGGIFGNRPLSPVKNCLVIYCALAIFLFLEALLRMGSLILYLSRHHVLLHHRALTAEDSLKPYQIMFGKSTSVILLNGTIMPNMSSKYYISSTQMKFAVYGRRVLLRFVLLSSFACMGLLPSVWHSLKMPDFFWFSMLVFIILHHLVSCLNLEFEYAFADLPALFFEITSVAVYMTELGSINPWSYISVIIYTILAWVIFISLMLEVLLWLGCVALYIIQHIRSSTTSNFLGQKVSKPYNVLFGEAVWKRHFSGETNILQLSRGLFATILILTLLFSLVINVFLGPIQETGLTPTKDLRSLNPPLFLKGDTIAWNVVLVTPCYLEESHIENFSSVANVTPLWGRMLPGAKLQCNYDPLATYISPQGASASYVSVESNIIGFRVDKFYCAQFILPDTEKSFPLPDPGFTPDLLITLNFTGIGIRVGETGDLHKNSIQIMIGLTNDTRTVVERTVGAAILPGVNLVGVITWELRQLLKSPRLSAFASLFDSYEMIPVSRMLSIYPDPLASDSRTFQQGPDVSTFRVAMQFDLSEIRMLQDYRSRSVLQGFSQVGGLWTFLTGIFAAIFGSTIIRILFGTKPISFLGLAHSTQQKKIRKACHEEYPKIREQIRQPASERGLLSFICDQLIDLGFLDDEVDQEKDTDSFVYEELDQVEMSQL</sequence>
<dbReference type="HOGENOM" id="CLU_017447_0_0_1"/>
<proteinExistence type="predicted"/>